<dbReference type="Proteomes" id="UP000035680">
    <property type="component" value="Unassembled WGS sequence"/>
</dbReference>
<dbReference type="STRING" id="75913.A0A0K0FQB5"/>
<evidence type="ECO:0000256" key="3">
    <source>
        <dbReference type="ARBA" id="ARBA00023155"/>
    </source>
</evidence>
<dbReference type="PROSITE" id="PS50071">
    <property type="entry name" value="HOMEOBOX_2"/>
    <property type="match status" value="1"/>
</dbReference>
<feature type="region of interest" description="Disordered" evidence="7">
    <location>
        <begin position="72"/>
        <end position="126"/>
    </location>
</feature>
<dbReference type="FunFam" id="1.10.10.60:FF:000679">
    <property type="entry name" value="Homeobox protein aristaless"/>
    <property type="match status" value="1"/>
</dbReference>
<dbReference type="Pfam" id="PF00046">
    <property type="entry name" value="Homeodomain"/>
    <property type="match status" value="1"/>
</dbReference>
<organism evidence="9 10">
    <name type="scientific">Strongyloides venezuelensis</name>
    <name type="common">Threadworm</name>
    <dbReference type="NCBI Taxonomy" id="75913"/>
    <lineage>
        <taxon>Eukaryota</taxon>
        <taxon>Metazoa</taxon>
        <taxon>Ecdysozoa</taxon>
        <taxon>Nematoda</taxon>
        <taxon>Chromadorea</taxon>
        <taxon>Rhabditida</taxon>
        <taxon>Tylenchina</taxon>
        <taxon>Panagrolaimomorpha</taxon>
        <taxon>Strongyloidoidea</taxon>
        <taxon>Strongyloididae</taxon>
        <taxon>Strongyloides</taxon>
    </lineage>
</organism>
<reference evidence="9" key="1">
    <citation type="submission" date="2014-07" db="EMBL/GenBank/DDBJ databases">
        <authorList>
            <person name="Martin A.A"/>
            <person name="De Silva N."/>
        </authorList>
    </citation>
    <scope>NUCLEOTIDE SEQUENCE</scope>
</reference>
<feature type="region of interest" description="Disordered" evidence="7">
    <location>
        <begin position="196"/>
        <end position="216"/>
    </location>
</feature>
<proteinExistence type="predicted"/>
<evidence type="ECO:0000259" key="8">
    <source>
        <dbReference type="PROSITE" id="PS50071"/>
    </source>
</evidence>
<evidence type="ECO:0000256" key="5">
    <source>
        <dbReference type="PROSITE-ProRule" id="PRU00108"/>
    </source>
</evidence>
<dbReference type="SMART" id="SM00389">
    <property type="entry name" value="HOX"/>
    <property type="match status" value="1"/>
</dbReference>
<dbReference type="InterPro" id="IPR050649">
    <property type="entry name" value="Paired_Homeobox_TFs"/>
</dbReference>
<evidence type="ECO:0000256" key="1">
    <source>
        <dbReference type="ARBA" id="ARBA00004123"/>
    </source>
</evidence>
<sequence length="273" mass="30290">MSEMNNNNTLLPSNTNIYEFILHHIFNSTTTPSTDISSSNSTMDQINSTSLSNLDLNSLLAQAVVTNVLLPSSPISSPNLNTSELGLGTTTTNSIEDGRSDSGEAVSPNNILSSNDRKRRRTRTNFSSSQLKTLEEAYEVSRYPDVYTRDALALSLGLNESRVQVWFQNRRAKERKMVGDLVESSELKQEVKEVAKSGISSVTENDDKEDKDSPTVAKKGSFQIDSLLARQRVPRGRRPNAMYPRVQACKNLTPYFLQGFLINQPAGKIIKPE</sequence>
<dbReference type="PANTHER" id="PTHR24329:SF543">
    <property type="entry name" value="FI01017P-RELATED"/>
    <property type="match status" value="1"/>
</dbReference>
<feature type="DNA-binding region" description="Homeobox" evidence="5">
    <location>
        <begin position="119"/>
        <end position="178"/>
    </location>
</feature>
<dbReference type="InterPro" id="IPR017970">
    <property type="entry name" value="Homeobox_CS"/>
</dbReference>
<evidence type="ECO:0000256" key="4">
    <source>
        <dbReference type="ARBA" id="ARBA00023242"/>
    </source>
</evidence>
<dbReference type="CDD" id="cd00086">
    <property type="entry name" value="homeodomain"/>
    <property type="match status" value="1"/>
</dbReference>
<dbReference type="WBParaSite" id="SVE_1160200.1">
    <property type="protein sequence ID" value="SVE_1160200.1"/>
    <property type="gene ID" value="SVE_1160200"/>
</dbReference>
<dbReference type="GO" id="GO:0005634">
    <property type="term" value="C:nucleus"/>
    <property type="evidence" value="ECO:0007669"/>
    <property type="project" value="UniProtKB-SubCell"/>
</dbReference>
<evidence type="ECO:0000256" key="6">
    <source>
        <dbReference type="RuleBase" id="RU000682"/>
    </source>
</evidence>
<dbReference type="GO" id="GO:0030182">
    <property type="term" value="P:neuron differentiation"/>
    <property type="evidence" value="ECO:0007669"/>
    <property type="project" value="UniProtKB-ARBA"/>
</dbReference>
<evidence type="ECO:0000256" key="2">
    <source>
        <dbReference type="ARBA" id="ARBA00023125"/>
    </source>
</evidence>
<name>A0A0K0FQB5_STRVS</name>
<feature type="domain" description="Homeobox" evidence="8">
    <location>
        <begin position="117"/>
        <end position="177"/>
    </location>
</feature>
<keyword evidence="4 5" id="KW-0539">Nucleus</keyword>
<keyword evidence="2 5" id="KW-0238">DNA-binding</keyword>
<dbReference type="InterPro" id="IPR001356">
    <property type="entry name" value="HD"/>
</dbReference>
<evidence type="ECO:0000313" key="9">
    <source>
        <dbReference type="Proteomes" id="UP000035680"/>
    </source>
</evidence>
<dbReference type="AlphaFoldDB" id="A0A0K0FQB5"/>
<feature type="compositionally biased region" description="Low complexity" evidence="7">
    <location>
        <begin position="72"/>
        <end position="83"/>
    </location>
</feature>
<dbReference type="PANTHER" id="PTHR24329">
    <property type="entry name" value="HOMEOBOX PROTEIN ARISTALESS"/>
    <property type="match status" value="1"/>
</dbReference>
<dbReference type="InterPro" id="IPR009057">
    <property type="entry name" value="Homeodomain-like_sf"/>
</dbReference>
<dbReference type="InterPro" id="IPR000047">
    <property type="entry name" value="HTH_motif"/>
</dbReference>
<dbReference type="GO" id="GO:0000977">
    <property type="term" value="F:RNA polymerase II transcription regulatory region sequence-specific DNA binding"/>
    <property type="evidence" value="ECO:0007669"/>
    <property type="project" value="TreeGrafter"/>
</dbReference>
<dbReference type="GO" id="GO:0000981">
    <property type="term" value="F:DNA-binding transcription factor activity, RNA polymerase II-specific"/>
    <property type="evidence" value="ECO:0007669"/>
    <property type="project" value="InterPro"/>
</dbReference>
<accession>A0A0K0FQB5</accession>
<evidence type="ECO:0000256" key="7">
    <source>
        <dbReference type="SAM" id="MobiDB-lite"/>
    </source>
</evidence>
<keyword evidence="9" id="KW-1185">Reference proteome</keyword>
<dbReference type="PRINTS" id="PR00031">
    <property type="entry name" value="HTHREPRESSR"/>
</dbReference>
<dbReference type="PROSITE" id="PS00027">
    <property type="entry name" value="HOMEOBOX_1"/>
    <property type="match status" value="1"/>
</dbReference>
<protein>
    <submittedName>
        <fullName evidence="10">Homeobox protein unc-4 (inferred by orthology to a C. elegans protein)</fullName>
    </submittedName>
</protein>
<evidence type="ECO:0000313" key="10">
    <source>
        <dbReference type="WBParaSite" id="SVE_1160200.1"/>
    </source>
</evidence>
<dbReference type="SUPFAM" id="SSF46689">
    <property type="entry name" value="Homeodomain-like"/>
    <property type="match status" value="1"/>
</dbReference>
<comment type="subcellular location">
    <subcellularLocation>
        <location evidence="1 5 6">Nucleus</location>
    </subcellularLocation>
</comment>
<keyword evidence="3 5" id="KW-0371">Homeobox</keyword>
<reference evidence="10" key="2">
    <citation type="submission" date="2015-08" db="UniProtKB">
        <authorList>
            <consortium name="WormBaseParasite"/>
        </authorList>
    </citation>
    <scope>IDENTIFICATION</scope>
</reference>
<dbReference type="Gene3D" id="1.10.10.60">
    <property type="entry name" value="Homeodomain-like"/>
    <property type="match status" value="1"/>
</dbReference>